<dbReference type="EMBL" id="JABEMC010000005">
    <property type="protein sequence ID" value="NNG79680.1"/>
    <property type="molecule type" value="Genomic_DNA"/>
</dbReference>
<comment type="caution">
    <text evidence="2">The sequence shown here is derived from an EMBL/GenBank/DDBJ whole genome shotgun (WGS) entry which is preliminary data.</text>
</comment>
<protein>
    <submittedName>
        <fullName evidence="2">CGNR zinc finger domain-containing protein</fullName>
    </submittedName>
</protein>
<accession>A0A849AUW5</accession>
<evidence type="ECO:0000259" key="1">
    <source>
        <dbReference type="Pfam" id="PF11706"/>
    </source>
</evidence>
<dbReference type="PANTHER" id="PTHR35525">
    <property type="entry name" value="BLL6575 PROTEIN"/>
    <property type="match status" value="1"/>
</dbReference>
<sequence>MRFSHDVRANLSMLVDLLNTGPGVRGPDDRLAAPEELERFVTVHDFTGSLEASAFDVAAVATMRERFRVVLDDDVTAVVDAINATFREIRTFPQLVRHDEWDWHLHAAGNAAPLGERVASDIALVLTDLIRSGDLGRLRTCAADDCTAALADLTKNKSKRFCDLRNCANRVHVATYRTKTRRELLTEND</sequence>
<dbReference type="Gene3D" id="1.10.3300.10">
    <property type="entry name" value="Jann2411-like domain"/>
    <property type="match status" value="1"/>
</dbReference>
<dbReference type="InterPro" id="IPR010852">
    <property type="entry name" value="ABATE"/>
</dbReference>
<dbReference type="PANTHER" id="PTHR35525:SF3">
    <property type="entry name" value="BLL6575 PROTEIN"/>
    <property type="match status" value="1"/>
</dbReference>
<organism evidence="2 3">
    <name type="scientific">Brevibacterium luteolum</name>
    <dbReference type="NCBI Taxonomy" id="199591"/>
    <lineage>
        <taxon>Bacteria</taxon>
        <taxon>Bacillati</taxon>
        <taxon>Actinomycetota</taxon>
        <taxon>Actinomycetes</taxon>
        <taxon>Micrococcales</taxon>
        <taxon>Brevibacteriaceae</taxon>
        <taxon>Brevibacterium</taxon>
    </lineage>
</organism>
<dbReference type="RefSeq" id="WP_170274528.1">
    <property type="nucleotide sequence ID" value="NZ_BAAAKH010000011.1"/>
</dbReference>
<dbReference type="Proteomes" id="UP000549517">
    <property type="component" value="Unassembled WGS sequence"/>
</dbReference>
<evidence type="ECO:0000313" key="3">
    <source>
        <dbReference type="Proteomes" id="UP000549517"/>
    </source>
</evidence>
<feature type="domain" description="Zinc finger CGNR" evidence="1">
    <location>
        <begin position="137"/>
        <end position="179"/>
    </location>
</feature>
<dbReference type="Pfam" id="PF11706">
    <property type="entry name" value="zf-CGNR"/>
    <property type="match status" value="1"/>
</dbReference>
<evidence type="ECO:0000313" key="2">
    <source>
        <dbReference type="EMBL" id="NNG79680.1"/>
    </source>
</evidence>
<reference evidence="2 3" key="1">
    <citation type="submission" date="2020-05" db="EMBL/GenBank/DDBJ databases">
        <title>MicrobeNet Type strains.</title>
        <authorList>
            <person name="Nicholson A.C."/>
        </authorList>
    </citation>
    <scope>NUCLEOTIDE SEQUENCE [LARGE SCALE GENOMIC DNA]</scope>
    <source>
        <strain evidence="2 3">CCUG 46604</strain>
    </source>
</reference>
<dbReference type="InterPro" id="IPR023286">
    <property type="entry name" value="ABATE_dom_sf"/>
</dbReference>
<dbReference type="InterPro" id="IPR021005">
    <property type="entry name" value="Znf_CGNR"/>
</dbReference>
<dbReference type="AlphaFoldDB" id="A0A849AUW5"/>
<gene>
    <name evidence="2" type="ORF">HLA91_09895</name>
</gene>
<proteinExistence type="predicted"/>
<dbReference type="Pfam" id="PF07336">
    <property type="entry name" value="ABATE"/>
    <property type="match status" value="1"/>
</dbReference>
<name>A0A849AUW5_9MICO</name>
<dbReference type="SUPFAM" id="SSF160904">
    <property type="entry name" value="Jann2411-like"/>
    <property type="match status" value="1"/>
</dbReference>